<proteinExistence type="predicted"/>
<reference evidence="1" key="1">
    <citation type="submission" date="2019-03" db="EMBL/GenBank/DDBJ databases">
        <authorList>
            <person name="Mank J."/>
            <person name="Almeida P."/>
        </authorList>
    </citation>
    <scope>NUCLEOTIDE SEQUENCE</scope>
    <source>
        <strain evidence="1">78183</strain>
    </source>
</reference>
<accession>A0A6N2M878</accession>
<dbReference type="AlphaFoldDB" id="A0A6N2M878"/>
<name>A0A6N2M878_SALVM</name>
<sequence>MSSSIMPSLNWLGYIIKNEVTLSTTNKAKNSSQEICVGVFKGQGFGCGGGGECGHNYGCGILNGAQW</sequence>
<organism evidence="1">
    <name type="scientific">Salix viminalis</name>
    <name type="common">Common osier</name>
    <name type="synonym">Basket willow</name>
    <dbReference type="NCBI Taxonomy" id="40686"/>
    <lineage>
        <taxon>Eukaryota</taxon>
        <taxon>Viridiplantae</taxon>
        <taxon>Streptophyta</taxon>
        <taxon>Embryophyta</taxon>
        <taxon>Tracheophyta</taxon>
        <taxon>Spermatophyta</taxon>
        <taxon>Magnoliopsida</taxon>
        <taxon>eudicotyledons</taxon>
        <taxon>Gunneridae</taxon>
        <taxon>Pentapetalae</taxon>
        <taxon>rosids</taxon>
        <taxon>fabids</taxon>
        <taxon>Malpighiales</taxon>
        <taxon>Salicaceae</taxon>
        <taxon>Saliceae</taxon>
        <taxon>Salix</taxon>
    </lineage>
</organism>
<protein>
    <submittedName>
        <fullName evidence="1">Uncharacterized protein</fullName>
    </submittedName>
</protein>
<evidence type="ECO:0000313" key="1">
    <source>
        <dbReference type="EMBL" id="VFU50325.1"/>
    </source>
</evidence>
<gene>
    <name evidence="1" type="ORF">SVIM_LOCUS334868</name>
</gene>
<dbReference type="EMBL" id="CAADRP010001726">
    <property type="protein sequence ID" value="VFU50325.1"/>
    <property type="molecule type" value="Genomic_DNA"/>
</dbReference>